<dbReference type="EMBL" id="BPVZ01000018">
    <property type="protein sequence ID" value="GKV02091.1"/>
    <property type="molecule type" value="Genomic_DNA"/>
</dbReference>
<dbReference type="PROSITE" id="PS00925">
    <property type="entry name" value="OLEEI"/>
    <property type="match status" value="1"/>
</dbReference>
<accession>A0AAV5IJH6</accession>
<dbReference type="InterPro" id="IPR006041">
    <property type="entry name" value="Pollen_Ole_e1_allergen"/>
</dbReference>
<proteinExistence type="inferred from homology"/>
<comment type="similarity">
    <text evidence="1">Belongs to the Ole e I family.</text>
</comment>
<feature type="chain" id="PRO_5043349427" evidence="3">
    <location>
        <begin position="26"/>
        <end position="165"/>
    </location>
</feature>
<name>A0AAV5IJH6_9ROSI</name>
<reference evidence="4 5" key="1">
    <citation type="journal article" date="2021" name="Commun. Biol.">
        <title>The genome of Shorea leprosula (Dipterocarpaceae) highlights the ecological relevance of drought in aseasonal tropical rainforests.</title>
        <authorList>
            <person name="Ng K.K.S."/>
            <person name="Kobayashi M.J."/>
            <person name="Fawcett J.A."/>
            <person name="Hatakeyama M."/>
            <person name="Paape T."/>
            <person name="Ng C.H."/>
            <person name="Ang C.C."/>
            <person name="Tnah L.H."/>
            <person name="Lee C.T."/>
            <person name="Nishiyama T."/>
            <person name="Sese J."/>
            <person name="O'Brien M.J."/>
            <person name="Copetti D."/>
            <person name="Mohd Noor M.I."/>
            <person name="Ong R.C."/>
            <person name="Putra M."/>
            <person name="Sireger I.Z."/>
            <person name="Indrioko S."/>
            <person name="Kosugi Y."/>
            <person name="Izuno A."/>
            <person name="Isagi Y."/>
            <person name="Lee S.L."/>
            <person name="Shimizu K.K."/>
        </authorList>
    </citation>
    <scope>NUCLEOTIDE SEQUENCE [LARGE SCALE GENOMIC DNA]</scope>
    <source>
        <strain evidence="4">214</strain>
    </source>
</reference>
<protein>
    <submittedName>
        <fullName evidence="4">Uncharacterized protein</fullName>
    </submittedName>
</protein>
<keyword evidence="2" id="KW-1015">Disulfide bond</keyword>
<dbReference type="AlphaFoldDB" id="A0AAV5IJH6"/>
<keyword evidence="3" id="KW-0732">Signal</keyword>
<dbReference type="InterPro" id="IPR006040">
    <property type="entry name" value="Allergen_Ole_e_I_CS"/>
</dbReference>
<dbReference type="Proteomes" id="UP001054252">
    <property type="component" value="Unassembled WGS sequence"/>
</dbReference>
<evidence type="ECO:0000313" key="5">
    <source>
        <dbReference type="Proteomes" id="UP001054252"/>
    </source>
</evidence>
<dbReference type="GO" id="GO:0005615">
    <property type="term" value="C:extracellular space"/>
    <property type="evidence" value="ECO:0007669"/>
    <property type="project" value="InterPro"/>
</dbReference>
<evidence type="ECO:0000256" key="1">
    <source>
        <dbReference type="ARBA" id="ARBA00010049"/>
    </source>
</evidence>
<sequence>MAKNSGVALFAAALCFSSLFSLALATTDEHFFVEGRVYCDTCRVQFETKLSEYLQGAKVALECRKREGGDITYSQEAITGTDGKYKIAVQGNHEEEICEVKVEKSPRDDCGEIVQGRNRARVVLTNNNGVAQPVRFANSLGFLKNEPVAGCHQVLIDLGFIGVQI</sequence>
<keyword evidence="5" id="KW-1185">Reference proteome</keyword>
<evidence type="ECO:0000256" key="2">
    <source>
        <dbReference type="ARBA" id="ARBA00023157"/>
    </source>
</evidence>
<dbReference type="Pfam" id="PF01190">
    <property type="entry name" value="Pollen_Ole_e_1"/>
    <property type="match status" value="1"/>
</dbReference>
<feature type="signal peptide" evidence="3">
    <location>
        <begin position="1"/>
        <end position="25"/>
    </location>
</feature>
<comment type="caution">
    <text evidence="4">The sequence shown here is derived from an EMBL/GenBank/DDBJ whole genome shotgun (WGS) entry which is preliminary data.</text>
</comment>
<organism evidence="4 5">
    <name type="scientific">Rubroshorea leprosula</name>
    <dbReference type="NCBI Taxonomy" id="152421"/>
    <lineage>
        <taxon>Eukaryota</taxon>
        <taxon>Viridiplantae</taxon>
        <taxon>Streptophyta</taxon>
        <taxon>Embryophyta</taxon>
        <taxon>Tracheophyta</taxon>
        <taxon>Spermatophyta</taxon>
        <taxon>Magnoliopsida</taxon>
        <taxon>eudicotyledons</taxon>
        <taxon>Gunneridae</taxon>
        <taxon>Pentapetalae</taxon>
        <taxon>rosids</taxon>
        <taxon>malvids</taxon>
        <taxon>Malvales</taxon>
        <taxon>Dipterocarpaceae</taxon>
        <taxon>Rubroshorea</taxon>
    </lineage>
</organism>
<evidence type="ECO:0000256" key="3">
    <source>
        <dbReference type="SAM" id="SignalP"/>
    </source>
</evidence>
<dbReference type="PANTHER" id="PTHR31614:SF2">
    <property type="entry name" value="F28N24.16 PROTEIN"/>
    <property type="match status" value="1"/>
</dbReference>
<dbReference type="PANTHER" id="PTHR31614">
    <property type="entry name" value="PROTEIN DOWNSTREAM OF FLC-RELATED"/>
    <property type="match status" value="1"/>
</dbReference>
<gene>
    <name evidence="4" type="ORF">SLEP1_g14570</name>
</gene>
<evidence type="ECO:0000313" key="4">
    <source>
        <dbReference type="EMBL" id="GKV02091.1"/>
    </source>
</evidence>